<dbReference type="InterPro" id="IPR011008">
    <property type="entry name" value="Dimeric_a/b-barrel"/>
</dbReference>
<proteinExistence type="predicted"/>
<gene>
    <name evidence="2" type="ORF">TMPK1_28120</name>
</gene>
<dbReference type="Pfam" id="PF07978">
    <property type="entry name" value="NIPSNAP"/>
    <property type="match status" value="1"/>
</dbReference>
<keyword evidence="3" id="KW-1185">Reference proteome</keyword>
<evidence type="ECO:0000313" key="3">
    <source>
        <dbReference type="Proteomes" id="UP000681075"/>
    </source>
</evidence>
<organism evidence="2 3">
    <name type="scientific">Roseiterribacter gracilis</name>
    <dbReference type="NCBI Taxonomy" id="2812848"/>
    <lineage>
        <taxon>Bacteria</taxon>
        <taxon>Pseudomonadati</taxon>
        <taxon>Pseudomonadota</taxon>
        <taxon>Alphaproteobacteria</taxon>
        <taxon>Rhodospirillales</taxon>
        <taxon>Roseiterribacteraceae</taxon>
        <taxon>Roseiterribacter</taxon>
    </lineage>
</organism>
<accession>A0A8S8XHB0</accession>
<comment type="caution">
    <text evidence="2">The sequence shown here is derived from an EMBL/GenBank/DDBJ whole genome shotgun (WGS) entry which is preliminary data.</text>
</comment>
<dbReference type="InterPro" id="IPR012577">
    <property type="entry name" value="NIPSNAP"/>
</dbReference>
<dbReference type="SUPFAM" id="SSF54909">
    <property type="entry name" value="Dimeric alpha+beta barrel"/>
    <property type="match status" value="1"/>
</dbReference>
<dbReference type="RefSeq" id="WP_420243695.1">
    <property type="nucleotide sequence ID" value="NZ_BOPV01000001.1"/>
</dbReference>
<dbReference type="AlphaFoldDB" id="A0A8S8XHB0"/>
<name>A0A8S8XHB0_9PROT</name>
<evidence type="ECO:0000313" key="2">
    <source>
        <dbReference type="EMBL" id="GIL40575.1"/>
    </source>
</evidence>
<protein>
    <submittedName>
        <fullName evidence="2">NIPSNAP family containing protein</fullName>
    </submittedName>
</protein>
<reference evidence="2" key="1">
    <citation type="submission" date="2021-02" db="EMBL/GenBank/DDBJ databases">
        <title>Genome sequence of Rhodospirillales sp. strain TMPK1 isolated from soil.</title>
        <authorList>
            <person name="Nakai R."/>
            <person name="Kusada H."/>
            <person name="Tamaki H."/>
        </authorList>
    </citation>
    <scope>NUCLEOTIDE SEQUENCE</scope>
    <source>
        <strain evidence="2">TMPK1</strain>
    </source>
</reference>
<evidence type="ECO:0000259" key="1">
    <source>
        <dbReference type="Pfam" id="PF07978"/>
    </source>
</evidence>
<dbReference type="Gene3D" id="3.30.70.100">
    <property type="match status" value="1"/>
</dbReference>
<sequence length="229" mass="25639">MTSYPFVEYRRYTLHLGRRDELITLFEREFVETQEAEGMTLLGQFRVLDRPELFVWLRGFPDMATRGDRLGAFYGGPAWKSNRDAANATMIDSDDVFLLRPAAPQFGFTHDVRGRAPIGSETVPAGLFLAVTWFVADTVAFVTSFERSIAPALRAAGGQLRATYVRAHEENNFPALPVREENVFVCFVAFDPGASRPAIEAVLAPHCDARTELLWLTPTERSALHLNGE</sequence>
<dbReference type="Proteomes" id="UP000681075">
    <property type="component" value="Unassembled WGS sequence"/>
</dbReference>
<feature type="domain" description="NIPSNAP" evidence="1">
    <location>
        <begin position="8"/>
        <end position="103"/>
    </location>
</feature>
<dbReference type="EMBL" id="BOPV01000001">
    <property type="protein sequence ID" value="GIL40575.1"/>
    <property type="molecule type" value="Genomic_DNA"/>
</dbReference>